<dbReference type="Proteomes" id="UP000887013">
    <property type="component" value="Unassembled WGS sequence"/>
</dbReference>
<gene>
    <name evidence="1" type="ORF">NPIL_299251</name>
</gene>
<keyword evidence="2" id="KW-1185">Reference proteome</keyword>
<protein>
    <submittedName>
        <fullName evidence="1">Uncharacterized protein</fullName>
    </submittedName>
</protein>
<proteinExistence type="predicted"/>
<name>A0A8X6MNQ4_NEPPI</name>
<reference evidence="1" key="1">
    <citation type="submission" date="2020-08" db="EMBL/GenBank/DDBJ databases">
        <title>Multicomponent nature underlies the extraordinary mechanical properties of spider dragline silk.</title>
        <authorList>
            <person name="Kono N."/>
            <person name="Nakamura H."/>
            <person name="Mori M."/>
            <person name="Yoshida Y."/>
            <person name="Ohtoshi R."/>
            <person name="Malay A.D."/>
            <person name="Moran D.A.P."/>
            <person name="Tomita M."/>
            <person name="Numata K."/>
            <person name="Arakawa K."/>
        </authorList>
    </citation>
    <scope>NUCLEOTIDE SEQUENCE</scope>
</reference>
<dbReference type="EMBL" id="BMAW01000574">
    <property type="protein sequence ID" value="GFS69810.1"/>
    <property type="molecule type" value="Genomic_DNA"/>
</dbReference>
<organism evidence="1 2">
    <name type="scientific">Nephila pilipes</name>
    <name type="common">Giant wood spider</name>
    <name type="synonym">Nephila maculata</name>
    <dbReference type="NCBI Taxonomy" id="299642"/>
    <lineage>
        <taxon>Eukaryota</taxon>
        <taxon>Metazoa</taxon>
        <taxon>Ecdysozoa</taxon>
        <taxon>Arthropoda</taxon>
        <taxon>Chelicerata</taxon>
        <taxon>Arachnida</taxon>
        <taxon>Araneae</taxon>
        <taxon>Araneomorphae</taxon>
        <taxon>Entelegynae</taxon>
        <taxon>Araneoidea</taxon>
        <taxon>Nephilidae</taxon>
        <taxon>Nephila</taxon>
    </lineage>
</organism>
<sequence>MDRHFNYLDEFIFVYAFYQDPRMPGPRGRRGGIPWFDRIQCVRRLIPTALTHLYQIPAPNLILFDFYDPHPEVLCIFDIVEGMTLRLENVGVTIDRENVHF</sequence>
<comment type="caution">
    <text evidence="1">The sequence shown here is derived from an EMBL/GenBank/DDBJ whole genome shotgun (WGS) entry which is preliminary data.</text>
</comment>
<accession>A0A8X6MNQ4</accession>
<evidence type="ECO:0000313" key="2">
    <source>
        <dbReference type="Proteomes" id="UP000887013"/>
    </source>
</evidence>
<dbReference type="AlphaFoldDB" id="A0A8X6MNQ4"/>
<evidence type="ECO:0000313" key="1">
    <source>
        <dbReference type="EMBL" id="GFS69810.1"/>
    </source>
</evidence>